<reference evidence="3" key="1">
    <citation type="submission" date="2019-08" db="EMBL/GenBank/DDBJ databases">
        <title>Reference gene set and small RNA set construction with multiple tissues from Davidia involucrata Baill.</title>
        <authorList>
            <person name="Yang H."/>
            <person name="Zhou C."/>
            <person name="Li G."/>
            <person name="Wang J."/>
            <person name="Gao P."/>
            <person name="Wang M."/>
            <person name="Wang R."/>
            <person name="Zhao Y."/>
        </authorList>
    </citation>
    <scope>NUCLEOTIDE SEQUENCE</scope>
    <source>
        <tissue evidence="3">Mixed with DoveR01_LX</tissue>
    </source>
</reference>
<proteinExistence type="predicted"/>
<gene>
    <name evidence="3" type="ORF">Din_047799</name>
</gene>
<dbReference type="Pfam" id="PF12937">
    <property type="entry name" value="F-box-like"/>
    <property type="match status" value="1"/>
</dbReference>
<sequence>MAEWSQLPKELIDLIAQHLKSEIDLLRFRSVCSSWRSSVPVAEPHPRPSRFPILPNDGISDTSWGFYLSKCSIFRLGLPEPHCQTSPSDGWLVKVEQDVPQRMRLLNPLSRFEFKPLPTTFPRILDLSNFRISELGHECILQYINYRPFANSIGDAGSLYMEKVALRLSRCSSSGLDSFVLLTIHVSGKLAMLKSGDKKWTVINDLPSPYDDVILFNGQFYAVDCTGRTVIVIVDSSPSVNLVADSVFGGDKKFLVESCDELLLVDMYLGMGPEDDLGYNEGFEFYDEFDCLTSERTVRFKVFKLDQEGQKWVVVKSLGDRMLFLGDNCTFSALASDFTGCEGNCIFFTDNFFYSNREEEGVSKGRGIGVFDLENGRIGPLDNYPGYSNLFWPPPPWVSSTVLEVGLNQLSV</sequence>
<dbReference type="GO" id="GO:0016787">
    <property type="term" value="F:hydrolase activity"/>
    <property type="evidence" value="ECO:0007669"/>
    <property type="project" value="UniProtKB-KW"/>
</dbReference>
<evidence type="ECO:0000259" key="2">
    <source>
        <dbReference type="Pfam" id="PF12937"/>
    </source>
</evidence>
<dbReference type="InterPro" id="IPR005174">
    <property type="entry name" value="KIB1-4_b-propeller"/>
</dbReference>
<dbReference type="InterPro" id="IPR036047">
    <property type="entry name" value="F-box-like_dom_sf"/>
</dbReference>
<dbReference type="Pfam" id="PF03478">
    <property type="entry name" value="Beta-prop_KIB1-4"/>
    <property type="match status" value="1"/>
</dbReference>
<dbReference type="InterPro" id="IPR001810">
    <property type="entry name" value="F-box_dom"/>
</dbReference>
<dbReference type="SUPFAM" id="SSF81383">
    <property type="entry name" value="F-box domain"/>
    <property type="match status" value="1"/>
</dbReference>
<feature type="domain" description="KIB1-4 beta-propeller" evidence="1">
    <location>
        <begin position="67"/>
        <end position="372"/>
    </location>
</feature>
<accession>A0A5B7CBQ8</accession>
<organism evidence="3">
    <name type="scientific">Davidia involucrata</name>
    <name type="common">Dove tree</name>
    <dbReference type="NCBI Taxonomy" id="16924"/>
    <lineage>
        <taxon>Eukaryota</taxon>
        <taxon>Viridiplantae</taxon>
        <taxon>Streptophyta</taxon>
        <taxon>Embryophyta</taxon>
        <taxon>Tracheophyta</taxon>
        <taxon>Spermatophyta</taxon>
        <taxon>Magnoliopsida</taxon>
        <taxon>eudicotyledons</taxon>
        <taxon>Gunneridae</taxon>
        <taxon>Pentapetalae</taxon>
        <taxon>asterids</taxon>
        <taxon>Cornales</taxon>
        <taxon>Nyssaceae</taxon>
        <taxon>Davidia</taxon>
    </lineage>
</organism>
<dbReference type="EC" id="3.4.23.-" evidence="3"/>
<keyword evidence="3" id="KW-0378">Hydrolase</keyword>
<feature type="domain" description="F-box" evidence="2">
    <location>
        <begin position="4"/>
        <end position="37"/>
    </location>
</feature>
<evidence type="ECO:0000313" key="3">
    <source>
        <dbReference type="EMBL" id="MPA78358.1"/>
    </source>
</evidence>
<protein>
    <submittedName>
        <fullName evidence="3">Putative F-box domain, cyclin-like protein</fullName>
        <ecNumber evidence="3">3.4.23.-</ecNumber>
    </submittedName>
</protein>
<dbReference type="PANTHER" id="PTHR47123:SF15">
    <property type="entry name" value="F-BOX PROTEIN SKIP23"/>
    <property type="match status" value="1"/>
</dbReference>
<dbReference type="InterPro" id="IPR051304">
    <property type="entry name" value="SCF_F-box_domain"/>
</dbReference>
<dbReference type="EMBL" id="GHES01047799">
    <property type="protein sequence ID" value="MPA78358.1"/>
    <property type="molecule type" value="Transcribed_RNA"/>
</dbReference>
<name>A0A5B7CBQ8_DAVIN</name>
<dbReference type="PANTHER" id="PTHR47123">
    <property type="entry name" value="F-BOX PROTEIN SKIP23"/>
    <property type="match status" value="1"/>
</dbReference>
<dbReference type="AlphaFoldDB" id="A0A5B7CBQ8"/>
<dbReference type="Gene3D" id="1.20.1280.50">
    <property type="match status" value="1"/>
</dbReference>
<dbReference type="CDD" id="cd09917">
    <property type="entry name" value="F-box_SF"/>
    <property type="match status" value="1"/>
</dbReference>
<evidence type="ECO:0000259" key="1">
    <source>
        <dbReference type="Pfam" id="PF03478"/>
    </source>
</evidence>